<protein>
    <recommendedName>
        <fullName evidence="3">MICOS complex subunit</fullName>
    </recommendedName>
</protein>
<sequence length="171" mass="19173">MVCLARPLQAQDYDTSVLRSKPIYDPPKPKVQVVQSPTRLQSLVAESRKSINSYYRSANQWMYQKVDDFVDLFTDPLPSFKNKGVTKDILSGNESFMPGALVLRVIASPLVFMTTTYLFFPKTVSNAVSKLSETSATFNSFAKQVSETKDDVTTSILEARTKISNYVSGFF</sequence>
<dbReference type="Proteomes" id="UP000187455">
    <property type="component" value="Unassembled WGS sequence"/>
</dbReference>
<comment type="caution">
    <text evidence="1">The sequence shown here is derived from an EMBL/GenBank/DDBJ whole genome shotgun (WGS) entry which is preliminary data.</text>
</comment>
<reference evidence="1 2" key="1">
    <citation type="journal article" date="2016" name="Mol. Biol. Evol.">
        <title>Genome-Wide Survey of Gut Fungi (Harpellales) Reveals the First Horizontally Transferred Ubiquitin Gene from a Mosquito Host.</title>
        <authorList>
            <person name="Wang Y."/>
            <person name="White M.M."/>
            <person name="Kvist S."/>
            <person name="Moncalvo J.M."/>
        </authorList>
    </citation>
    <scope>NUCLEOTIDE SEQUENCE [LARGE SCALE GENOMIC DNA]</scope>
    <source>
        <strain evidence="1 2">ALG-7-W6</strain>
    </source>
</reference>
<name>A0A1R0H3E0_9FUNG</name>
<organism evidence="1 2">
    <name type="scientific">Smittium mucronatum</name>
    <dbReference type="NCBI Taxonomy" id="133383"/>
    <lineage>
        <taxon>Eukaryota</taxon>
        <taxon>Fungi</taxon>
        <taxon>Fungi incertae sedis</taxon>
        <taxon>Zoopagomycota</taxon>
        <taxon>Kickxellomycotina</taxon>
        <taxon>Harpellomycetes</taxon>
        <taxon>Harpellales</taxon>
        <taxon>Legeriomycetaceae</taxon>
        <taxon>Smittium</taxon>
    </lineage>
</organism>
<evidence type="ECO:0000313" key="2">
    <source>
        <dbReference type="Proteomes" id="UP000187455"/>
    </source>
</evidence>
<dbReference type="EMBL" id="LSSL01000803">
    <property type="protein sequence ID" value="OLY83656.1"/>
    <property type="molecule type" value="Genomic_DNA"/>
</dbReference>
<proteinExistence type="predicted"/>
<accession>A0A1R0H3E0</accession>
<evidence type="ECO:0008006" key="3">
    <source>
        <dbReference type="Google" id="ProtNLM"/>
    </source>
</evidence>
<dbReference type="AlphaFoldDB" id="A0A1R0H3E0"/>
<evidence type="ECO:0000313" key="1">
    <source>
        <dbReference type="EMBL" id="OLY83656.1"/>
    </source>
</evidence>
<gene>
    <name evidence="1" type="ORF">AYI68_g2200</name>
</gene>
<keyword evidence="2" id="KW-1185">Reference proteome</keyword>